<dbReference type="Proteomes" id="UP000006583">
    <property type="component" value="Chromosome"/>
</dbReference>
<dbReference type="HOGENOM" id="CLU_1022826_0_0_0"/>
<dbReference type="Gene3D" id="3.30.1150.10">
    <property type="match status" value="1"/>
</dbReference>
<keyword evidence="4" id="KW-1003">Cell membrane</keyword>
<dbReference type="SUPFAM" id="SSF74653">
    <property type="entry name" value="TolA/TonB C-terminal domain"/>
    <property type="match status" value="1"/>
</dbReference>
<gene>
    <name evidence="12" type="ordered locus">TOPB45_0853</name>
</gene>
<dbReference type="InterPro" id="IPR006260">
    <property type="entry name" value="TonB/TolA_C"/>
</dbReference>
<dbReference type="Pfam" id="PF03544">
    <property type="entry name" value="TonB_C"/>
    <property type="match status" value="1"/>
</dbReference>
<evidence type="ECO:0000256" key="5">
    <source>
        <dbReference type="ARBA" id="ARBA00022519"/>
    </source>
</evidence>
<dbReference type="GO" id="GO:0098797">
    <property type="term" value="C:plasma membrane protein complex"/>
    <property type="evidence" value="ECO:0007669"/>
    <property type="project" value="TreeGrafter"/>
</dbReference>
<evidence type="ECO:0000256" key="2">
    <source>
        <dbReference type="ARBA" id="ARBA00006555"/>
    </source>
</evidence>
<dbReference type="AlphaFoldDB" id="F8C5H3"/>
<dbReference type="GO" id="GO:0031992">
    <property type="term" value="F:energy transducer activity"/>
    <property type="evidence" value="ECO:0007669"/>
    <property type="project" value="TreeGrafter"/>
</dbReference>
<dbReference type="RefSeq" id="WP_013909649.1">
    <property type="nucleotide sequence ID" value="NC_015682.1"/>
</dbReference>
<dbReference type="EMBL" id="CP002829">
    <property type="protein sequence ID" value="AEH22951.1"/>
    <property type="molecule type" value="Genomic_DNA"/>
</dbReference>
<sequence>MIKLKEFFISFFIHFFFILSFIVLFRLNCESSAKYVEIDLSLINLAKLSEGTSKVEKGLDTKLEKRLQAKAQPKAISYPPEEFKSPAKEVKESSFSENREIKEVKEINEVKEIANKGVDEGGSEREKGIKNISMIKGGGSGYVGGSDNRNVEGSDGGKGDLGGKGNLGELEKLREKFLIEKLSFISQIIQNNITYPYIARKMGWEGKVLISFVLTKDGKISFLTIEKSSGYKVLDENAIDTIKKVSKYFPQPPLDVKIKIPISYKLHTSNID</sequence>
<evidence type="ECO:0000256" key="3">
    <source>
        <dbReference type="ARBA" id="ARBA00022448"/>
    </source>
</evidence>
<evidence type="ECO:0000256" key="4">
    <source>
        <dbReference type="ARBA" id="ARBA00022475"/>
    </source>
</evidence>
<evidence type="ECO:0000256" key="8">
    <source>
        <dbReference type="ARBA" id="ARBA00022989"/>
    </source>
</evidence>
<accession>F8C5H3</accession>
<dbReference type="PANTHER" id="PTHR33446">
    <property type="entry name" value="PROTEIN TONB-RELATED"/>
    <property type="match status" value="1"/>
</dbReference>
<feature type="transmembrane region" description="Helical" evidence="10">
    <location>
        <begin position="7"/>
        <end position="27"/>
    </location>
</feature>
<name>F8C5H3_THEGP</name>
<feature type="domain" description="TonB C-terminal" evidence="11">
    <location>
        <begin position="180"/>
        <end position="272"/>
    </location>
</feature>
<comment type="similarity">
    <text evidence="2">Belongs to the TonB family.</text>
</comment>
<evidence type="ECO:0000256" key="10">
    <source>
        <dbReference type="SAM" id="Phobius"/>
    </source>
</evidence>
<dbReference type="PATRIC" id="fig|795359.3.peg.861"/>
<evidence type="ECO:0000256" key="1">
    <source>
        <dbReference type="ARBA" id="ARBA00004383"/>
    </source>
</evidence>
<dbReference type="OrthoDB" id="15637at2"/>
<dbReference type="KEGG" id="top:TOPB45_0853"/>
<evidence type="ECO:0000259" key="11">
    <source>
        <dbReference type="PROSITE" id="PS52015"/>
    </source>
</evidence>
<dbReference type="InterPro" id="IPR037682">
    <property type="entry name" value="TonB_C"/>
</dbReference>
<dbReference type="NCBIfam" id="TIGR01352">
    <property type="entry name" value="tonB_Cterm"/>
    <property type="match status" value="1"/>
</dbReference>
<dbReference type="GO" id="GO:0055085">
    <property type="term" value="P:transmembrane transport"/>
    <property type="evidence" value="ECO:0007669"/>
    <property type="project" value="InterPro"/>
</dbReference>
<keyword evidence="5" id="KW-0997">Cell inner membrane</keyword>
<evidence type="ECO:0000256" key="7">
    <source>
        <dbReference type="ARBA" id="ARBA00022927"/>
    </source>
</evidence>
<reference evidence="12 13" key="1">
    <citation type="journal article" date="2013" name="Genome Announc.">
        <title>Complete genome sequence of the hyperthermophilic sulfate-reducing bacterium Thermodesulfobacterium geofontis OPF15T.</title>
        <authorList>
            <person name="Elkins J.G."/>
            <person name="Hamilton-Brehm S.D."/>
            <person name="Lucas S."/>
            <person name="Han J."/>
            <person name="Lapidus A."/>
            <person name="Cheng J.F."/>
            <person name="Goodwin L.A."/>
            <person name="Pitluck S."/>
            <person name="Peters L."/>
            <person name="Mikhailova N."/>
            <person name="Davenport K.W."/>
            <person name="Detter J.C."/>
            <person name="Han C.S."/>
            <person name="Tapia R."/>
            <person name="Land M.L."/>
            <person name="Hauser L."/>
            <person name="Kyrpides N.C."/>
            <person name="Ivanova N.N."/>
            <person name="Pagani I."/>
            <person name="Bruce D."/>
            <person name="Woyke T."/>
            <person name="Cottingham R.W."/>
        </authorList>
    </citation>
    <scope>NUCLEOTIDE SEQUENCE [LARGE SCALE GENOMIC DNA]</scope>
    <source>
        <strain evidence="12 13">OPF15</strain>
    </source>
</reference>
<keyword evidence="6 10" id="KW-0812">Transmembrane</keyword>
<organism evidence="12 13">
    <name type="scientific">Thermodesulfobacterium geofontis (strain OPF15)</name>
    <dbReference type="NCBI Taxonomy" id="795359"/>
    <lineage>
        <taxon>Bacteria</taxon>
        <taxon>Pseudomonadati</taxon>
        <taxon>Thermodesulfobacteriota</taxon>
        <taxon>Thermodesulfobacteria</taxon>
        <taxon>Thermodesulfobacteriales</taxon>
        <taxon>Thermodesulfobacteriaceae</taxon>
        <taxon>Thermodesulfobacterium</taxon>
    </lineage>
</organism>
<dbReference type="GO" id="GO:0015031">
    <property type="term" value="P:protein transport"/>
    <property type="evidence" value="ECO:0007669"/>
    <property type="project" value="UniProtKB-KW"/>
</dbReference>
<dbReference type="PANTHER" id="PTHR33446:SF2">
    <property type="entry name" value="PROTEIN TONB"/>
    <property type="match status" value="1"/>
</dbReference>
<keyword evidence="8 10" id="KW-1133">Transmembrane helix</keyword>
<proteinExistence type="inferred from homology"/>
<dbReference type="PROSITE" id="PS52015">
    <property type="entry name" value="TONB_CTD"/>
    <property type="match status" value="1"/>
</dbReference>
<keyword evidence="7" id="KW-0653">Protein transport</keyword>
<protein>
    <submittedName>
        <fullName evidence="12">TonB family protein</fullName>
    </submittedName>
</protein>
<keyword evidence="13" id="KW-1185">Reference proteome</keyword>
<keyword evidence="3" id="KW-0813">Transport</keyword>
<evidence type="ECO:0000256" key="6">
    <source>
        <dbReference type="ARBA" id="ARBA00022692"/>
    </source>
</evidence>
<dbReference type="eggNOG" id="COG0810">
    <property type="taxonomic scope" value="Bacteria"/>
</dbReference>
<evidence type="ECO:0000313" key="12">
    <source>
        <dbReference type="EMBL" id="AEH22951.1"/>
    </source>
</evidence>
<dbReference type="InterPro" id="IPR051045">
    <property type="entry name" value="TonB-dependent_transducer"/>
</dbReference>
<dbReference type="STRING" id="795359.TOPB45_0853"/>
<evidence type="ECO:0000256" key="9">
    <source>
        <dbReference type="ARBA" id="ARBA00023136"/>
    </source>
</evidence>
<comment type="subcellular location">
    <subcellularLocation>
        <location evidence="1">Cell inner membrane</location>
        <topology evidence="1">Single-pass membrane protein</topology>
        <orientation evidence="1">Periplasmic side</orientation>
    </subcellularLocation>
</comment>
<keyword evidence="9 10" id="KW-0472">Membrane</keyword>
<evidence type="ECO:0000313" key="13">
    <source>
        <dbReference type="Proteomes" id="UP000006583"/>
    </source>
</evidence>